<dbReference type="EMBL" id="JASJQH010006894">
    <property type="protein sequence ID" value="KAK9728595.1"/>
    <property type="molecule type" value="Genomic_DNA"/>
</dbReference>
<evidence type="ECO:0000313" key="9">
    <source>
        <dbReference type="Proteomes" id="UP001479436"/>
    </source>
</evidence>
<comment type="similarity">
    <text evidence="2">Belongs to the CLPTM1 family.</text>
</comment>
<dbReference type="PANTHER" id="PTHR21347">
    <property type="entry name" value="CLEFT LIP AND PALATE ASSOCIATED TRANSMEMBRANE PROTEIN-RELATED"/>
    <property type="match status" value="1"/>
</dbReference>
<dbReference type="PANTHER" id="PTHR21347:SF0">
    <property type="entry name" value="LIPID SCRAMBLASE CLPTM1L"/>
    <property type="match status" value="1"/>
</dbReference>
<evidence type="ECO:0008006" key="10">
    <source>
        <dbReference type="Google" id="ProtNLM"/>
    </source>
</evidence>
<dbReference type="InterPro" id="IPR008429">
    <property type="entry name" value="CLPTM1"/>
</dbReference>
<evidence type="ECO:0000256" key="1">
    <source>
        <dbReference type="ARBA" id="ARBA00004141"/>
    </source>
</evidence>
<evidence type="ECO:0000313" key="8">
    <source>
        <dbReference type="EMBL" id="KAK9728595.1"/>
    </source>
</evidence>
<feature type="transmembrane region" description="Helical" evidence="7">
    <location>
        <begin position="384"/>
        <end position="408"/>
    </location>
</feature>
<accession>A0ABR2WAC9</accession>
<feature type="transmembrane region" description="Helical" evidence="7">
    <location>
        <begin position="501"/>
        <end position="522"/>
    </location>
</feature>
<evidence type="ECO:0000256" key="5">
    <source>
        <dbReference type="ARBA" id="ARBA00023136"/>
    </source>
</evidence>
<keyword evidence="3 7" id="KW-0812">Transmembrane</keyword>
<sequence length="614" mass="70148">MSPVEENAGPVQRKKAGTGQETTSAAQNGQEAAAGTEKPQPSTWENIQGVITRMLIIYLVFNFFKGSSNSTPPVENGITETTPENTVDFTPIVAPLWPFGTMMDLYVYTSESEEFTLFKDPSALAWKASSIEFGDWEEDRKVSLSLPATSSIQNNGTLYAHVYLTHHLVSPDPSDATFNATQCTHMKYPLTIYRKKRVEIKKKRLIGGSKEDDEEVQTNTPSGQPIVSHWYGNLTLALVSAQDHIPLAKFPDQMKQHIVLEKTGLRDPSGTTGYYFPIIFVNDFWMLSEHLSLINDTVSELPLNINFYPLSMYKFQMYAMVGDSMRQQSEMMGSGGNDMDEFKRMLIDTNPWLLGITAFVSVLHSIFDFLAFKNDITFWKEKKDVVGISVRSIVLNFVFQIIIFLYLLDNQENTSWMILFSSGIGLLIEAWKIKKAVNVTVAPVEGGWLPWKISFEDKESYTESKTKEYDQMAFTYLSYVAYPLLFGYAIYTLLYETHRSWYSWVLGTAVGFVYTFGFIAMTPQLFINYKLKSVAHMPWRTFMYKALNTFIDDLFAFVIKMPMLHRLACLRDDAVFFVYLYQRWIYPVDEKRANEFGQVGDVADGETTETKKEK</sequence>
<evidence type="ECO:0000256" key="7">
    <source>
        <dbReference type="SAM" id="Phobius"/>
    </source>
</evidence>
<proteinExistence type="inferred from homology"/>
<evidence type="ECO:0000256" key="4">
    <source>
        <dbReference type="ARBA" id="ARBA00022989"/>
    </source>
</evidence>
<comment type="subcellular location">
    <subcellularLocation>
        <location evidence="1">Membrane</location>
        <topology evidence="1">Multi-pass membrane protein</topology>
    </subcellularLocation>
</comment>
<protein>
    <recommendedName>
        <fullName evidence="10">Cleft lip and palate transmembrane 1</fullName>
    </recommendedName>
</protein>
<feature type="transmembrane region" description="Helical" evidence="7">
    <location>
        <begin position="473"/>
        <end position="495"/>
    </location>
</feature>
<evidence type="ECO:0000256" key="2">
    <source>
        <dbReference type="ARBA" id="ARBA00009310"/>
    </source>
</evidence>
<gene>
    <name evidence="8" type="ORF">K7432_000944</name>
</gene>
<reference evidence="8 9" key="1">
    <citation type="submission" date="2023-04" db="EMBL/GenBank/DDBJ databases">
        <title>Genome of Basidiobolus ranarum AG-B5.</title>
        <authorList>
            <person name="Stajich J.E."/>
            <person name="Carter-House D."/>
            <person name="Gryganskyi A."/>
        </authorList>
    </citation>
    <scope>NUCLEOTIDE SEQUENCE [LARGE SCALE GENOMIC DNA]</scope>
    <source>
        <strain evidence="8 9">AG-B5</strain>
    </source>
</reference>
<keyword evidence="4 7" id="KW-1133">Transmembrane helix</keyword>
<keyword evidence="5 7" id="KW-0472">Membrane</keyword>
<comment type="caution">
    <text evidence="8">The sequence shown here is derived from an EMBL/GenBank/DDBJ whole genome shotgun (WGS) entry which is preliminary data.</text>
</comment>
<evidence type="ECO:0000256" key="6">
    <source>
        <dbReference type="SAM" id="MobiDB-lite"/>
    </source>
</evidence>
<keyword evidence="9" id="KW-1185">Reference proteome</keyword>
<organism evidence="8 9">
    <name type="scientific">Basidiobolus ranarum</name>
    <dbReference type="NCBI Taxonomy" id="34480"/>
    <lineage>
        <taxon>Eukaryota</taxon>
        <taxon>Fungi</taxon>
        <taxon>Fungi incertae sedis</taxon>
        <taxon>Zoopagomycota</taxon>
        <taxon>Entomophthoromycotina</taxon>
        <taxon>Basidiobolomycetes</taxon>
        <taxon>Basidiobolales</taxon>
        <taxon>Basidiobolaceae</taxon>
        <taxon>Basidiobolus</taxon>
    </lineage>
</organism>
<evidence type="ECO:0000256" key="3">
    <source>
        <dbReference type="ARBA" id="ARBA00022692"/>
    </source>
</evidence>
<dbReference type="Pfam" id="PF05602">
    <property type="entry name" value="CLPTM1"/>
    <property type="match status" value="1"/>
</dbReference>
<feature type="transmembrane region" description="Helical" evidence="7">
    <location>
        <begin position="352"/>
        <end position="372"/>
    </location>
</feature>
<feature type="compositionally biased region" description="Polar residues" evidence="6">
    <location>
        <begin position="19"/>
        <end position="30"/>
    </location>
</feature>
<name>A0ABR2WAC9_9FUNG</name>
<feature type="region of interest" description="Disordered" evidence="6">
    <location>
        <begin position="1"/>
        <end position="42"/>
    </location>
</feature>
<dbReference type="Proteomes" id="UP001479436">
    <property type="component" value="Unassembled WGS sequence"/>
</dbReference>